<comment type="caution">
    <text evidence="1">The sequence shown here is derived from an EMBL/GenBank/DDBJ whole genome shotgun (WGS) entry which is preliminary data.</text>
</comment>
<protein>
    <submittedName>
        <fullName evidence="1">Uncharacterized protein</fullName>
    </submittedName>
</protein>
<evidence type="ECO:0000313" key="2">
    <source>
        <dbReference type="Proteomes" id="UP000824469"/>
    </source>
</evidence>
<organism evidence="1 2">
    <name type="scientific">Taxus chinensis</name>
    <name type="common">Chinese yew</name>
    <name type="synonym">Taxus wallichiana var. chinensis</name>
    <dbReference type="NCBI Taxonomy" id="29808"/>
    <lineage>
        <taxon>Eukaryota</taxon>
        <taxon>Viridiplantae</taxon>
        <taxon>Streptophyta</taxon>
        <taxon>Embryophyta</taxon>
        <taxon>Tracheophyta</taxon>
        <taxon>Spermatophyta</taxon>
        <taxon>Pinopsida</taxon>
        <taxon>Pinidae</taxon>
        <taxon>Conifers II</taxon>
        <taxon>Cupressales</taxon>
        <taxon>Taxaceae</taxon>
        <taxon>Taxus</taxon>
    </lineage>
</organism>
<accession>A0AA38L895</accession>
<proteinExistence type="predicted"/>
<sequence>MKKDPMKSMRDFVAKYDRLIKSIPKDVMPPTNNLKRFFIISLQPEVGFFLRRSQPRDLKEAQYYAIEIEDDLIFS</sequence>
<evidence type="ECO:0000313" key="1">
    <source>
        <dbReference type="EMBL" id="KAH9315453.1"/>
    </source>
</evidence>
<name>A0AA38L895_TAXCH</name>
<keyword evidence="2" id="KW-1185">Reference proteome</keyword>
<dbReference type="EMBL" id="JAHRHJ020000005">
    <property type="protein sequence ID" value="KAH9315453.1"/>
    <property type="molecule type" value="Genomic_DNA"/>
</dbReference>
<dbReference type="Proteomes" id="UP000824469">
    <property type="component" value="Unassembled WGS sequence"/>
</dbReference>
<reference evidence="1 2" key="1">
    <citation type="journal article" date="2021" name="Nat. Plants">
        <title>The Taxus genome provides insights into paclitaxel biosynthesis.</title>
        <authorList>
            <person name="Xiong X."/>
            <person name="Gou J."/>
            <person name="Liao Q."/>
            <person name="Li Y."/>
            <person name="Zhou Q."/>
            <person name="Bi G."/>
            <person name="Li C."/>
            <person name="Du R."/>
            <person name="Wang X."/>
            <person name="Sun T."/>
            <person name="Guo L."/>
            <person name="Liang H."/>
            <person name="Lu P."/>
            <person name="Wu Y."/>
            <person name="Zhang Z."/>
            <person name="Ro D.K."/>
            <person name="Shang Y."/>
            <person name="Huang S."/>
            <person name="Yan J."/>
        </authorList>
    </citation>
    <scope>NUCLEOTIDE SEQUENCE [LARGE SCALE GENOMIC DNA]</scope>
    <source>
        <strain evidence="1">Ta-2019</strain>
    </source>
</reference>
<dbReference type="AlphaFoldDB" id="A0AA38L895"/>
<feature type="non-terminal residue" evidence="1">
    <location>
        <position position="75"/>
    </location>
</feature>
<gene>
    <name evidence="1" type="ORF">KI387_024080</name>
</gene>